<dbReference type="Pfam" id="PF07702">
    <property type="entry name" value="UTRA"/>
    <property type="match status" value="1"/>
</dbReference>
<dbReference type="SMART" id="SM00866">
    <property type="entry name" value="UTRA"/>
    <property type="match status" value="1"/>
</dbReference>
<feature type="domain" description="UbiC transcription regulator-associated" evidence="1">
    <location>
        <begin position="22"/>
        <end position="157"/>
    </location>
</feature>
<evidence type="ECO:0000313" key="2">
    <source>
        <dbReference type="EMBL" id="GLQ05462.1"/>
    </source>
</evidence>
<dbReference type="InterPro" id="IPR050679">
    <property type="entry name" value="Bact_HTH_transcr_reg"/>
</dbReference>
<dbReference type="InterPro" id="IPR028978">
    <property type="entry name" value="Chorismate_lyase_/UTRA_dom_sf"/>
</dbReference>
<reference evidence="2" key="1">
    <citation type="journal article" date="2014" name="Int. J. Syst. Evol. Microbiol.">
        <title>Complete genome of a new Firmicutes species belonging to the dominant human colonic microbiota ('Ruminococcus bicirculans') reveals two chromosomes and a selective capacity to utilize plant glucans.</title>
        <authorList>
            <consortium name="NISC Comparative Sequencing Program"/>
            <person name="Wegmann U."/>
            <person name="Louis P."/>
            <person name="Goesmann A."/>
            <person name="Henrissat B."/>
            <person name="Duncan S.H."/>
            <person name="Flint H.J."/>
        </authorList>
    </citation>
    <scope>NUCLEOTIDE SEQUENCE</scope>
    <source>
        <strain evidence="2">NBRC 103408</strain>
    </source>
</reference>
<accession>A0ABQ5TZN6</accession>
<reference evidence="2" key="2">
    <citation type="submission" date="2023-01" db="EMBL/GenBank/DDBJ databases">
        <title>Draft genome sequence of Sneathiella chinensis strain NBRC 103408.</title>
        <authorList>
            <person name="Sun Q."/>
            <person name="Mori K."/>
        </authorList>
    </citation>
    <scope>NUCLEOTIDE SEQUENCE</scope>
    <source>
        <strain evidence="2">NBRC 103408</strain>
    </source>
</reference>
<keyword evidence="3" id="KW-1185">Reference proteome</keyword>
<name>A0ABQ5TZN6_9PROT</name>
<dbReference type="EMBL" id="BSNF01000001">
    <property type="protein sequence ID" value="GLQ05462.1"/>
    <property type="molecule type" value="Genomic_DNA"/>
</dbReference>
<comment type="caution">
    <text evidence="2">The sequence shown here is derived from an EMBL/GenBank/DDBJ whole genome shotgun (WGS) entry which is preliminary data.</text>
</comment>
<dbReference type="PANTHER" id="PTHR44846:SF16">
    <property type="entry name" value="TRANSCRIPTIONAL REGULATOR PHNF-RELATED"/>
    <property type="match status" value="1"/>
</dbReference>
<dbReference type="Proteomes" id="UP001161409">
    <property type="component" value="Unassembled WGS sequence"/>
</dbReference>
<dbReference type="SUPFAM" id="SSF64288">
    <property type="entry name" value="Chorismate lyase-like"/>
    <property type="match status" value="1"/>
</dbReference>
<proteinExistence type="predicted"/>
<dbReference type="PANTHER" id="PTHR44846">
    <property type="entry name" value="MANNOSYL-D-GLYCERATE TRANSPORT/METABOLISM SYSTEM REPRESSOR MNGR-RELATED"/>
    <property type="match status" value="1"/>
</dbReference>
<evidence type="ECO:0000313" key="3">
    <source>
        <dbReference type="Proteomes" id="UP001161409"/>
    </source>
</evidence>
<evidence type="ECO:0000259" key="1">
    <source>
        <dbReference type="SMART" id="SM00866"/>
    </source>
</evidence>
<gene>
    <name evidence="2" type="ORF">GCM10007924_06830</name>
</gene>
<sequence>MNPTPVARTTLEIPIIRQEVTDRGGDYSHHILLQEMAPAPAFVYAKLGLPDQDLLHLETLHLSDNRPYMVEDRWVNVDAAPHIKTAPFDKISPNEWLVQEVPYSDGEISFSACAADERVAELLEVKVGTPLFLVERTTWMDGSPITTLKMYYTEGFRMSSRL</sequence>
<dbReference type="InterPro" id="IPR011663">
    <property type="entry name" value="UTRA"/>
</dbReference>
<organism evidence="2 3">
    <name type="scientific">Sneathiella chinensis</name>
    <dbReference type="NCBI Taxonomy" id="349750"/>
    <lineage>
        <taxon>Bacteria</taxon>
        <taxon>Pseudomonadati</taxon>
        <taxon>Pseudomonadota</taxon>
        <taxon>Alphaproteobacteria</taxon>
        <taxon>Sneathiellales</taxon>
        <taxon>Sneathiellaceae</taxon>
        <taxon>Sneathiella</taxon>
    </lineage>
</organism>
<dbReference type="Gene3D" id="3.40.1410.10">
    <property type="entry name" value="Chorismate lyase-like"/>
    <property type="match status" value="1"/>
</dbReference>
<protein>
    <recommendedName>
        <fullName evidence="1">UbiC transcription regulator-associated domain-containing protein</fullName>
    </recommendedName>
</protein>